<dbReference type="InterPro" id="IPR007712">
    <property type="entry name" value="RelE/ParE_toxin"/>
</dbReference>
<proteinExistence type="predicted"/>
<dbReference type="AlphaFoldDB" id="A0A3S8UPG4"/>
<dbReference type="OrthoDB" id="516834at2"/>
<evidence type="ECO:0000313" key="2">
    <source>
        <dbReference type="EMBL" id="AZL70138.1"/>
    </source>
</evidence>
<dbReference type="Pfam" id="PF05016">
    <property type="entry name" value="ParE_toxin"/>
    <property type="match status" value="1"/>
</dbReference>
<gene>
    <name evidence="2" type="ORF">EJA05_21515</name>
</gene>
<organism evidence="2 3">
    <name type="scientific">Pseudomonas entomophila</name>
    <dbReference type="NCBI Taxonomy" id="312306"/>
    <lineage>
        <taxon>Bacteria</taxon>
        <taxon>Pseudomonadati</taxon>
        <taxon>Pseudomonadota</taxon>
        <taxon>Gammaproteobacteria</taxon>
        <taxon>Pseudomonadales</taxon>
        <taxon>Pseudomonadaceae</taxon>
        <taxon>Pseudomonas</taxon>
    </lineage>
</organism>
<dbReference type="Proteomes" id="UP000268230">
    <property type="component" value="Chromosome"/>
</dbReference>
<dbReference type="InterPro" id="IPR035093">
    <property type="entry name" value="RelE/ParE_toxin_dom_sf"/>
</dbReference>
<sequence length="121" mass="13918">MNGLVVRISPQAYTDIADTLRFTEVRLGEALRSQYQDLLQGTFSSLAEEPTHINSIQRDELSPGLRSLHLSFNVLQMTDGRMFSPRHIVFYRTGTDHVVEILRVLHDAMEIAQHLNYLHQQ</sequence>
<protein>
    <submittedName>
        <fullName evidence="2">Type II toxin-antitoxin system RelE/ParE family toxin</fullName>
    </submittedName>
</protein>
<dbReference type="Gene3D" id="3.30.2310.20">
    <property type="entry name" value="RelE-like"/>
    <property type="match status" value="1"/>
</dbReference>
<keyword evidence="1" id="KW-1277">Toxin-antitoxin system</keyword>
<dbReference type="EMBL" id="CP034338">
    <property type="protein sequence ID" value="AZL70138.1"/>
    <property type="molecule type" value="Genomic_DNA"/>
</dbReference>
<reference evidence="2 3" key="1">
    <citation type="submission" date="2018-12" db="EMBL/GenBank/DDBJ databases">
        <authorList>
            <person name="Li S."/>
            <person name="Yang R."/>
            <person name="Chen G."/>
            <person name="Zou L."/>
            <person name="Zhang C."/>
            <person name="Chen Y."/>
            <person name="Liu Z."/>
            <person name="Li Y."/>
            <person name="Yan Y."/>
            <person name="Huang M."/>
            <person name="Chen T."/>
        </authorList>
    </citation>
    <scope>NUCLEOTIDE SEQUENCE [LARGE SCALE GENOMIC DNA]</scope>
    <source>
        <strain evidence="2 3">1257</strain>
    </source>
</reference>
<evidence type="ECO:0000313" key="3">
    <source>
        <dbReference type="Proteomes" id="UP000268230"/>
    </source>
</evidence>
<evidence type="ECO:0000256" key="1">
    <source>
        <dbReference type="ARBA" id="ARBA00022649"/>
    </source>
</evidence>
<dbReference type="KEGG" id="pory:EJA05_21515"/>
<name>A0A3S8UPG4_9PSED</name>
<accession>A0A3S8UPG4</accession>